<evidence type="ECO:0000256" key="1">
    <source>
        <dbReference type="SAM" id="MobiDB-lite"/>
    </source>
</evidence>
<gene>
    <name evidence="2" type="ORF">GPECTOR_506g471</name>
</gene>
<dbReference type="Proteomes" id="UP000075714">
    <property type="component" value="Unassembled WGS sequence"/>
</dbReference>
<feature type="region of interest" description="Disordered" evidence="1">
    <location>
        <begin position="132"/>
        <end position="152"/>
    </location>
</feature>
<comment type="caution">
    <text evidence="2">The sequence shown here is derived from an EMBL/GenBank/DDBJ whole genome shotgun (WGS) entry which is preliminary data.</text>
</comment>
<accession>A0A150FUV1</accession>
<dbReference type="AlphaFoldDB" id="A0A150FUV1"/>
<organism evidence="2 3">
    <name type="scientific">Gonium pectorale</name>
    <name type="common">Green alga</name>
    <dbReference type="NCBI Taxonomy" id="33097"/>
    <lineage>
        <taxon>Eukaryota</taxon>
        <taxon>Viridiplantae</taxon>
        <taxon>Chlorophyta</taxon>
        <taxon>core chlorophytes</taxon>
        <taxon>Chlorophyceae</taxon>
        <taxon>CS clade</taxon>
        <taxon>Chlamydomonadales</taxon>
        <taxon>Volvocaceae</taxon>
        <taxon>Gonium</taxon>
    </lineage>
</organism>
<evidence type="ECO:0008006" key="4">
    <source>
        <dbReference type="Google" id="ProtNLM"/>
    </source>
</evidence>
<protein>
    <recommendedName>
        <fullName evidence="4">Pherophorin domain-containing protein</fullName>
    </recommendedName>
</protein>
<dbReference type="OrthoDB" id="547094at2759"/>
<evidence type="ECO:0000313" key="2">
    <source>
        <dbReference type="EMBL" id="KXZ41382.1"/>
    </source>
</evidence>
<proteinExistence type="predicted"/>
<evidence type="ECO:0000313" key="3">
    <source>
        <dbReference type="Proteomes" id="UP000075714"/>
    </source>
</evidence>
<name>A0A150FUV1_GONPE</name>
<keyword evidence="3" id="KW-1185">Reference proteome</keyword>
<reference evidence="3" key="1">
    <citation type="journal article" date="2016" name="Nat. Commun.">
        <title>The Gonium pectorale genome demonstrates co-option of cell cycle regulation during the evolution of multicellularity.</title>
        <authorList>
            <person name="Hanschen E.R."/>
            <person name="Marriage T.N."/>
            <person name="Ferris P.J."/>
            <person name="Hamaji T."/>
            <person name="Toyoda A."/>
            <person name="Fujiyama A."/>
            <person name="Neme R."/>
            <person name="Noguchi H."/>
            <person name="Minakuchi Y."/>
            <person name="Suzuki M."/>
            <person name="Kawai-Toyooka H."/>
            <person name="Smith D.R."/>
            <person name="Sparks H."/>
            <person name="Anderson J."/>
            <person name="Bakaric R."/>
            <person name="Luria V."/>
            <person name="Karger A."/>
            <person name="Kirschner M.W."/>
            <person name="Durand P.M."/>
            <person name="Michod R.E."/>
            <person name="Nozaki H."/>
            <person name="Olson B.J."/>
        </authorList>
    </citation>
    <scope>NUCLEOTIDE SEQUENCE [LARGE SCALE GENOMIC DNA]</scope>
    <source>
        <strain evidence="3">NIES-2863</strain>
    </source>
</reference>
<feature type="compositionally biased region" description="Low complexity" evidence="1">
    <location>
        <begin position="133"/>
        <end position="148"/>
    </location>
</feature>
<dbReference type="EMBL" id="LSYV01000503">
    <property type="protein sequence ID" value="KXZ41382.1"/>
    <property type="molecule type" value="Genomic_DNA"/>
</dbReference>
<sequence length="431" mass="44205">MVLISAIVSLLRGSRRALLQSGGEHTPPASPPQPPPACPTGECYPVGGSSRCPFVTFTAADYAGYVSGSAAPGFLNAMWASLTAPDPHFIVGLRAANATGGDASGDGSTATPPQLRFPDPVSVQCFLRLQLQSSDPSSGSSPGTEAGPPLVPLPLPPTAGALTFAATRDSQGLCVYPMGSGTAAVTFRFGPWMAEAVALRLNAALAAISQWWDAGAQADPRDMAAALVTLAGPLADLDPECSCVTVYGAGNWSRTDGYDPAAVLLSAYWQRFADPDPVRPGASVFTFGPASGPRFAFRNLVSLQCFMQLQTQTQPATTVPQPLPLSASVEFSAVLDANTRCVLRSGGAAASLYGPWLSDAIALKLNLRLSELLASGDVPGAGQAAPASLHEATFASVWPASGTLAEALARPCACRGVAEVPRAAISIATQP</sequence>